<feature type="region of interest" description="Disordered" evidence="4">
    <location>
        <begin position="168"/>
        <end position="245"/>
    </location>
</feature>
<feature type="compositionally biased region" description="Pro residues" evidence="4">
    <location>
        <begin position="373"/>
        <end position="383"/>
    </location>
</feature>
<dbReference type="PANTHER" id="PTHR13068:SF219">
    <property type="entry name" value="MITOCHONDRIAL TRANSCRIPTION TERMINATION FACTOR FAMILY PROTEIN"/>
    <property type="match status" value="1"/>
</dbReference>
<dbReference type="EMBL" id="HBFB01013535">
    <property type="protein sequence ID" value="CAD8676734.1"/>
    <property type="molecule type" value="Transcribed_RNA"/>
</dbReference>
<evidence type="ECO:0000256" key="2">
    <source>
        <dbReference type="ARBA" id="ARBA00022472"/>
    </source>
</evidence>
<gene>
    <name evidence="5" type="ORF">CLEI1391_LOCUS7598</name>
</gene>
<dbReference type="GO" id="GO:0006353">
    <property type="term" value="P:DNA-templated transcription termination"/>
    <property type="evidence" value="ECO:0007669"/>
    <property type="project" value="UniProtKB-KW"/>
</dbReference>
<sequence length="507" mass="53712">MQLPQYHVQQVAGKHIPSKTPVIKPVHCQRSPVNSVWCRAYATNEANAASNRVLLAHVASSQQKADNLLKYHPELEDIDLESWLSFLNAYGIQKHLFVKMLSTNPDLFVRGSLFNAGRAMMFLQSLGLSARDISAHVIPRCGDLLLLDVEARIKPVAAFLRAGHHTGTELQGGSSAATAWGGAGDDSSRSESNTAATPSSASGMTVGRSPAAAGAAGRQTGVGQGSNGLSGSDATPGWSGDVMPQGLGLSPEQLKSLVSRCPKVLTMDVQADIIPRMTFLASLGLTPAQVRHMLCLNSALLAGPYEAPVHRVLGFLTAHCGFTRPAARELLVDCADMVVWSSSALERKWAYLVHHVYGSPATTAALSAAATAPSPPPSPPCTSTPPSASPEAAADDQGHQGAASAAARARAGVRAYPRALSASLLNELGPRYSYARDRGLLHHLLAYDEGVRGVSLSLARMLRHDNPGYVATLQGDEQDFAQYCARWRRTEGATLTVTSAAFGEQSW</sequence>
<comment type="similarity">
    <text evidence="1">Belongs to the mTERF family.</text>
</comment>
<feature type="compositionally biased region" description="Polar residues" evidence="4">
    <location>
        <begin position="190"/>
        <end position="203"/>
    </location>
</feature>
<evidence type="ECO:0000256" key="4">
    <source>
        <dbReference type="SAM" id="MobiDB-lite"/>
    </source>
</evidence>
<evidence type="ECO:0000313" key="5">
    <source>
        <dbReference type="EMBL" id="CAD8676734.1"/>
    </source>
</evidence>
<feature type="compositionally biased region" description="Low complexity" evidence="4">
    <location>
        <begin position="205"/>
        <end position="219"/>
    </location>
</feature>
<feature type="region of interest" description="Disordered" evidence="4">
    <location>
        <begin position="368"/>
        <end position="406"/>
    </location>
</feature>
<keyword evidence="2" id="KW-0804">Transcription</keyword>
<dbReference type="InterPro" id="IPR003690">
    <property type="entry name" value="MTERF"/>
</dbReference>
<name>A0A7S0RGQ5_9CHLO</name>
<dbReference type="Pfam" id="PF02536">
    <property type="entry name" value="mTERF"/>
    <property type="match status" value="1"/>
</dbReference>
<evidence type="ECO:0000256" key="3">
    <source>
        <dbReference type="ARBA" id="ARBA00022946"/>
    </source>
</evidence>
<keyword evidence="3" id="KW-0809">Transit peptide</keyword>
<dbReference type="Gene3D" id="1.25.70.10">
    <property type="entry name" value="Transcription termination factor 3, mitochondrial"/>
    <property type="match status" value="2"/>
</dbReference>
<keyword evidence="2" id="KW-0806">Transcription termination</keyword>
<evidence type="ECO:0000256" key="1">
    <source>
        <dbReference type="ARBA" id="ARBA00007692"/>
    </source>
</evidence>
<dbReference type="SMART" id="SM00733">
    <property type="entry name" value="Mterf"/>
    <property type="match status" value="4"/>
</dbReference>
<keyword evidence="2" id="KW-0805">Transcription regulation</keyword>
<dbReference type="AlphaFoldDB" id="A0A7S0RGQ5"/>
<protein>
    <submittedName>
        <fullName evidence="5">Uncharacterized protein</fullName>
    </submittedName>
</protein>
<dbReference type="InterPro" id="IPR038538">
    <property type="entry name" value="MTERF_sf"/>
</dbReference>
<proteinExistence type="inferred from homology"/>
<reference evidence="5" key="1">
    <citation type="submission" date="2021-01" db="EMBL/GenBank/DDBJ databases">
        <authorList>
            <person name="Corre E."/>
            <person name="Pelletier E."/>
            <person name="Niang G."/>
            <person name="Scheremetjew M."/>
            <person name="Finn R."/>
            <person name="Kale V."/>
            <person name="Holt S."/>
            <person name="Cochrane G."/>
            <person name="Meng A."/>
            <person name="Brown T."/>
            <person name="Cohen L."/>
        </authorList>
    </citation>
    <scope>NUCLEOTIDE SEQUENCE</scope>
    <source>
        <strain evidence="5">SAG 11-49</strain>
    </source>
</reference>
<dbReference type="GO" id="GO:0003676">
    <property type="term" value="F:nucleic acid binding"/>
    <property type="evidence" value="ECO:0007669"/>
    <property type="project" value="InterPro"/>
</dbReference>
<dbReference type="PANTHER" id="PTHR13068">
    <property type="entry name" value="CGI-12 PROTEIN-RELATED"/>
    <property type="match status" value="1"/>
</dbReference>
<accession>A0A7S0RGQ5</accession>
<organism evidence="5">
    <name type="scientific">Chlamydomonas leiostraca</name>
    <dbReference type="NCBI Taxonomy" id="1034604"/>
    <lineage>
        <taxon>Eukaryota</taxon>
        <taxon>Viridiplantae</taxon>
        <taxon>Chlorophyta</taxon>
        <taxon>core chlorophytes</taxon>
        <taxon>Chlorophyceae</taxon>
        <taxon>CS clade</taxon>
        <taxon>Chlamydomonadales</taxon>
        <taxon>Chlamydomonadaceae</taxon>
        <taxon>Chlamydomonas</taxon>
    </lineage>
</organism>